<evidence type="ECO:0000313" key="4">
    <source>
        <dbReference type="Proteomes" id="UP000694680"/>
    </source>
</evidence>
<dbReference type="InterPro" id="IPR029062">
    <property type="entry name" value="Class_I_gatase-like"/>
</dbReference>
<dbReference type="FunFam" id="3.40.390.80:FF:000001">
    <property type="entry name" value="TRPM8 channel-associated factor 1"/>
    <property type="match status" value="1"/>
</dbReference>
<dbReference type="Gene3D" id="3.40.390.80">
    <property type="entry name" value="Peptidase M60, enhancin-like domain 2"/>
    <property type="match status" value="1"/>
</dbReference>
<dbReference type="PANTHER" id="PTHR15730">
    <property type="entry name" value="EXPERIMENTAL AUTOIMMUNE PROSTATITIS ANTIGEN 2-RELATED"/>
    <property type="match status" value="1"/>
</dbReference>
<dbReference type="SUPFAM" id="SSF52317">
    <property type="entry name" value="Class I glutamine amidotransferase-like"/>
    <property type="match status" value="1"/>
</dbReference>
<dbReference type="InterPro" id="IPR051244">
    <property type="entry name" value="TCAF"/>
</dbReference>
<dbReference type="PROSITE" id="PS51723">
    <property type="entry name" value="PEPTIDASE_M60"/>
    <property type="match status" value="1"/>
</dbReference>
<dbReference type="Ensembl" id="ENSGWIT00000010288.1">
    <property type="protein sequence ID" value="ENSGWIP00000009225.1"/>
    <property type="gene ID" value="ENSGWIG00000005488.1"/>
</dbReference>
<dbReference type="GO" id="GO:0090314">
    <property type="term" value="P:positive regulation of protein targeting to membrane"/>
    <property type="evidence" value="ECO:0007669"/>
    <property type="project" value="TreeGrafter"/>
</dbReference>
<dbReference type="InterPro" id="IPR042279">
    <property type="entry name" value="Pep_M60_3"/>
</dbReference>
<dbReference type="GO" id="GO:0005886">
    <property type="term" value="C:plasma membrane"/>
    <property type="evidence" value="ECO:0007669"/>
    <property type="project" value="TreeGrafter"/>
</dbReference>
<reference evidence="3" key="3">
    <citation type="submission" date="2025-09" db="UniProtKB">
        <authorList>
            <consortium name="Ensembl"/>
        </authorList>
    </citation>
    <scope>IDENTIFICATION</scope>
</reference>
<proteinExistence type="inferred from homology"/>
<organism evidence="3 4">
    <name type="scientific">Gouania willdenowi</name>
    <name type="common">Blunt-snouted clingfish</name>
    <name type="synonym">Lepadogaster willdenowi</name>
    <dbReference type="NCBI Taxonomy" id="441366"/>
    <lineage>
        <taxon>Eukaryota</taxon>
        <taxon>Metazoa</taxon>
        <taxon>Chordata</taxon>
        <taxon>Craniata</taxon>
        <taxon>Vertebrata</taxon>
        <taxon>Euteleostomi</taxon>
        <taxon>Actinopterygii</taxon>
        <taxon>Neopterygii</taxon>
        <taxon>Teleostei</taxon>
        <taxon>Neoteleostei</taxon>
        <taxon>Acanthomorphata</taxon>
        <taxon>Ovalentaria</taxon>
        <taxon>Blenniimorphae</taxon>
        <taxon>Blenniiformes</taxon>
        <taxon>Gobiesocoidei</taxon>
        <taxon>Gobiesocidae</taxon>
        <taxon>Gobiesocinae</taxon>
        <taxon>Gouania</taxon>
    </lineage>
</organism>
<keyword evidence="4" id="KW-1185">Reference proteome</keyword>
<dbReference type="InterPro" id="IPR035423">
    <property type="entry name" value="M60-like_N"/>
</dbReference>
<dbReference type="AlphaFoldDB" id="A0A8C5DMT4"/>
<dbReference type="OrthoDB" id="10260387at2759"/>
<dbReference type="PANTHER" id="PTHR15730:SF5">
    <property type="entry name" value="SI:CH211-210B2.2-RELATED"/>
    <property type="match status" value="1"/>
</dbReference>
<comment type="similarity">
    <text evidence="1">Belongs to the TCAF family.</text>
</comment>
<name>A0A8C5DMT4_GOUWI</name>
<dbReference type="GO" id="GO:0044325">
    <property type="term" value="F:transmembrane transporter binding"/>
    <property type="evidence" value="ECO:0007669"/>
    <property type="project" value="TreeGrafter"/>
</dbReference>
<dbReference type="Pfam" id="PF17291">
    <property type="entry name" value="M60-like_N"/>
    <property type="match status" value="1"/>
</dbReference>
<evidence type="ECO:0000259" key="2">
    <source>
        <dbReference type="PROSITE" id="PS51723"/>
    </source>
</evidence>
<evidence type="ECO:0000256" key="1">
    <source>
        <dbReference type="ARBA" id="ARBA00009770"/>
    </source>
</evidence>
<dbReference type="Gene3D" id="1.10.390.30">
    <property type="entry name" value="Peptidase M60, enhancin-like domain 3"/>
    <property type="match status" value="1"/>
</dbReference>
<protein>
    <submittedName>
        <fullName evidence="3">TRPM8 channel-associated factor homolog</fullName>
    </submittedName>
</protein>
<feature type="domain" description="Peptidase M60" evidence="2">
    <location>
        <begin position="541"/>
        <end position="839"/>
    </location>
</feature>
<dbReference type="SMART" id="SM01276">
    <property type="entry name" value="M60-like"/>
    <property type="match status" value="1"/>
</dbReference>
<gene>
    <name evidence="3" type="primary">LOC114474876</name>
</gene>
<sequence>MSAQSFRNEAYVSLLRGFKELDFRGTAVPCELVLAGENAFPLVMNNKDQILMAASLYGRGRIVVMAHETYLTKFPALVENAVSWLMGDQTANLVCVQTQTKAVADGLKKSTYKVNIVEAFADSQGAGVYVTSAYSVGEDPKALVAFLKAGGGVLIAGQAWHWASQHPNENTFLQFSGNKVSGVAGIYFTKNYFEAKEIPVRPQIPISLKTIDVGKSFEDDLEPLLKGVSEFDLQGDALPSEVLAHGPFAFSIGTTNDGQAFLAGSYFGKGRVIVTTHESFFQNEKLATIWYNAIHWLDQGRQGVIGFVPRIKIFPNLEMKCEKTKFRNDLSVFVCEAYSSTHVKEIQEFVAEGGGLLIGGHAWWWAHSNIGQDPTTNFSGNKILNKMGLTILKETIKAGIYEVPSLKKGSSNNFHFRRLLQRFIGHVLNGEKLTQQEEDQLKKLARHCTSFLQMKALEDFSYTQVLSFLTDSLKKVGMPQVSEKNPVQSPKDFLLLVVGAELFKVSPDPDALLPYLIKDIPLMPLVHNQRIQINANTAKSEEWISTGLYLPPAMKTYISIPTTMVKKRWMVQIGCQTDYLKHEELKRAPVVHELFHVTSEKIQVWNLWGGLIYLVAPPDSKVEGEEVIVEAAIAAPYYRFGVTTEADWLSQRASPSPWAEMEFDNVILTVPSQVIRDLDDVDEVAALWNGITKGVAELSVFPLNPNRKERFVADVQISVGWMHAGYPIMMHSSIADQLFKHEEARTKGLFWGEIHELGHNQQRSCWEFPPHTTEATCNLWSVYVHEEVLGVDREKAHRSLTLKQRKLTIDEYVQGGRNLSEWKVWTAFETYLQIQERFGWNAFKKVFAAYHTMDHIPNDNNGKMNLYAEVFSRTVGMNLTEFFKAWGWPIEEATVQKVSSLPSWDDHPMVQYA</sequence>
<dbReference type="Proteomes" id="UP000694680">
    <property type="component" value="Chromosome 13"/>
</dbReference>
<reference evidence="3" key="2">
    <citation type="submission" date="2025-08" db="UniProtKB">
        <authorList>
            <consortium name="Ensembl"/>
        </authorList>
    </citation>
    <scope>IDENTIFICATION</scope>
</reference>
<dbReference type="Pfam" id="PF13402">
    <property type="entry name" value="Peptidase_M60"/>
    <property type="match status" value="1"/>
</dbReference>
<reference evidence="3" key="1">
    <citation type="submission" date="2020-06" db="EMBL/GenBank/DDBJ databases">
        <authorList>
            <consortium name="Wellcome Sanger Institute Data Sharing"/>
        </authorList>
    </citation>
    <scope>NUCLEOTIDE SEQUENCE [LARGE SCALE GENOMIC DNA]</scope>
</reference>
<accession>A0A8C5DMT4</accession>
<dbReference type="InterPro" id="IPR031161">
    <property type="entry name" value="Peptidase_M60_dom"/>
</dbReference>
<evidence type="ECO:0000313" key="3">
    <source>
        <dbReference type="Ensembl" id="ENSGWIP00000009225.1"/>
    </source>
</evidence>